<evidence type="ECO:0000256" key="1">
    <source>
        <dbReference type="ARBA" id="ARBA00000085"/>
    </source>
</evidence>
<evidence type="ECO:0000256" key="6">
    <source>
        <dbReference type="ARBA" id="ARBA00022777"/>
    </source>
</evidence>
<reference evidence="11" key="1">
    <citation type="journal article" date="2019" name="Int. J. Syst. Evol. Microbiol.">
        <title>The Global Catalogue of Microorganisms (GCM) 10K type strain sequencing project: providing services to taxonomists for standard genome sequencing and annotation.</title>
        <authorList>
            <consortium name="The Broad Institute Genomics Platform"/>
            <consortium name="The Broad Institute Genome Sequencing Center for Infectious Disease"/>
            <person name="Wu L."/>
            <person name="Ma J."/>
        </authorList>
    </citation>
    <scope>NUCLEOTIDE SEQUENCE [LARGE SCALE GENOMIC DNA]</scope>
    <source>
        <strain evidence="11">KCTC 22245</strain>
    </source>
</reference>
<evidence type="ECO:0000313" key="11">
    <source>
        <dbReference type="Proteomes" id="UP001595607"/>
    </source>
</evidence>
<keyword evidence="8" id="KW-0902">Two-component regulatory system</keyword>
<gene>
    <name evidence="10" type="ORF">ACFONP_08230</name>
</gene>
<dbReference type="PANTHER" id="PTHR43065">
    <property type="entry name" value="SENSOR HISTIDINE KINASE"/>
    <property type="match status" value="1"/>
</dbReference>
<accession>A0ABV7MD75</accession>
<dbReference type="Proteomes" id="UP001595607">
    <property type="component" value="Unassembled WGS sequence"/>
</dbReference>
<evidence type="ECO:0000256" key="5">
    <source>
        <dbReference type="ARBA" id="ARBA00022741"/>
    </source>
</evidence>
<dbReference type="InterPro" id="IPR005467">
    <property type="entry name" value="His_kinase_dom"/>
</dbReference>
<comment type="caution">
    <text evidence="10">The sequence shown here is derived from an EMBL/GenBank/DDBJ whole genome shotgun (WGS) entry which is preliminary data.</text>
</comment>
<keyword evidence="5" id="KW-0547">Nucleotide-binding</keyword>
<dbReference type="SUPFAM" id="SSF55874">
    <property type="entry name" value="ATPase domain of HSP90 chaperone/DNA topoisomerase II/histidine kinase"/>
    <property type="match status" value="1"/>
</dbReference>
<comment type="catalytic activity">
    <reaction evidence="1">
        <text>ATP + protein L-histidine = ADP + protein N-phospho-L-histidine.</text>
        <dbReference type="EC" id="2.7.13.3"/>
    </reaction>
</comment>
<dbReference type="PROSITE" id="PS50109">
    <property type="entry name" value="HIS_KIN"/>
    <property type="match status" value="1"/>
</dbReference>
<keyword evidence="6 10" id="KW-0418">Kinase</keyword>
<keyword evidence="3" id="KW-0597">Phosphoprotein</keyword>
<dbReference type="EC" id="2.7.13.3" evidence="2"/>
<evidence type="ECO:0000256" key="4">
    <source>
        <dbReference type="ARBA" id="ARBA00022679"/>
    </source>
</evidence>
<protein>
    <recommendedName>
        <fullName evidence="2">histidine kinase</fullName>
        <ecNumber evidence="2">2.7.13.3</ecNumber>
    </recommendedName>
</protein>
<keyword evidence="4" id="KW-0808">Transferase</keyword>
<dbReference type="PRINTS" id="PR00344">
    <property type="entry name" value="BCTRLSENSOR"/>
</dbReference>
<evidence type="ECO:0000259" key="9">
    <source>
        <dbReference type="PROSITE" id="PS50109"/>
    </source>
</evidence>
<dbReference type="RefSeq" id="WP_189571355.1">
    <property type="nucleotide sequence ID" value="NZ_BMXU01000001.1"/>
</dbReference>
<dbReference type="GO" id="GO:0016301">
    <property type="term" value="F:kinase activity"/>
    <property type="evidence" value="ECO:0007669"/>
    <property type="project" value="UniProtKB-KW"/>
</dbReference>
<evidence type="ECO:0000256" key="2">
    <source>
        <dbReference type="ARBA" id="ARBA00012438"/>
    </source>
</evidence>
<proteinExistence type="predicted"/>
<dbReference type="InterPro" id="IPR036890">
    <property type="entry name" value="HATPase_C_sf"/>
</dbReference>
<dbReference type="PANTHER" id="PTHR43065:SF10">
    <property type="entry name" value="PEROXIDE STRESS-ACTIVATED HISTIDINE KINASE MAK3"/>
    <property type="match status" value="1"/>
</dbReference>
<name>A0ABV7MD75_9PROT</name>
<dbReference type="Gene3D" id="3.30.565.10">
    <property type="entry name" value="Histidine kinase-like ATPase, C-terminal domain"/>
    <property type="match status" value="1"/>
</dbReference>
<feature type="domain" description="Histidine kinase" evidence="9">
    <location>
        <begin position="14"/>
        <end position="204"/>
    </location>
</feature>
<keyword evidence="7" id="KW-0067">ATP-binding</keyword>
<evidence type="ECO:0000313" key="10">
    <source>
        <dbReference type="EMBL" id="MFC3302717.1"/>
    </source>
</evidence>
<dbReference type="SMART" id="SM00387">
    <property type="entry name" value="HATPase_c"/>
    <property type="match status" value="1"/>
</dbReference>
<evidence type="ECO:0000256" key="8">
    <source>
        <dbReference type="ARBA" id="ARBA00023012"/>
    </source>
</evidence>
<dbReference type="InterPro" id="IPR003594">
    <property type="entry name" value="HATPase_dom"/>
</dbReference>
<evidence type="ECO:0000256" key="7">
    <source>
        <dbReference type="ARBA" id="ARBA00022840"/>
    </source>
</evidence>
<sequence length="204" mass="21639">MDRRADIYHKAVRALRHDARNLLSGVAIMADHFEATGDAKGKQFARYLSDKINLMVRIAERADILADIEETSPSSHAPGALVRSVIEELPEGRDLVSVDVADDPLSCSPVLLELALREVLGNAVATGTPVSVRREGSELVVSDNGPGVSDLVREKLFEPFRGAKRPGGTSLGLPIALAAMKAQGGDISVESSADGTTVRLSFPG</sequence>
<keyword evidence="11" id="KW-1185">Reference proteome</keyword>
<evidence type="ECO:0000256" key="3">
    <source>
        <dbReference type="ARBA" id="ARBA00022553"/>
    </source>
</evidence>
<dbReference type="EMBL" id="JBHRVA010000002">
    <property type="protein sequence ID" value="MFC3302717.1"/>
    <property type="molecule type" value="Genomic_DNA"/>
</dbReference>
<dbReference type="Pfam" id="PF02518">
    <property type="entry name" value="HATPase_c"/>
    <property type="match status" value="1"/>
</dbReference>
<dbReference type="InterPro" id="IPR004358">
    <property type="entry name" value="Sig_transdc_His_kin-like_C"/>
</dbReference>
<organism evidence="10 11">
    <name type="scientific">Parvularcula lutaonensis</name>
    <dbReference type="NCBI Taxonomy" id="491923"/>
    <lineage>
        <taxon>Bacteria</taxon>
        <taxon>Pseudomonadati</taxon>
        <taxon>Pseudomonadota</taxon>
        <taxon>Alphaproteobacteria</taxon>
        <taxon>Parvularculales</taxon>
        <taxon>Parvularculaceae</taxon>
        <taxon>Parvularcula</taxon>
    </lineage>
</organism>